<proteinExistence type="predicted"/>
<feature type="region of interest" description="Disordered" evidence="1">
    <location>
        <begin position="1"/>
        <end position="131"/>
    </location>
</feature>
<reference evidence="3" key="1">
    <citation type="journal article" date="2014" name="Int. J. Syst. Evol. Microbiol.">
        <title>Complete genome sequence of Corynebacterium casei LMG S-19264T (=DSM 44701T), isolated from a smear-ripened cheese.</title>
        <authorList>
            <consortium name="US DOE Joint Genome Institute (JGI-PGF)"/>
            <person name="Walter F."/>
            <person name="Albersmeier A."/>
            <person name="Kalinowski J."/>
            <person name="Ruckert C."/>
        </authorList>
    </citation>
    <scope>NUCLEOTIDE SEQUENCE</scope>
    <source>
        <strain evidence="3">JCM 4646</strain>
    </source>
</reference>
<dbReference type="PANTHER" id="PTHR24023">
    <property type="entry name" value="COLLAGEN ALPHA"/>
    <property type="match status" value="1"/>
</dbReference>
<feature type="compositionally biased region" description="Low complexity" evidence="1">
    <location>
        <begin position="102"/>
        <end position="127"/>
    </location>
</feature>
<evidence type="ECO:0000256" key="1">
    <source>
        <dbReference type="SAM" id="MobiDB-lite"/>
    </source>
</evidence>
<keyword evidence="2" id="KW-0812">Transmembrane</keyword>
<feature type="compositionally biased region" description="Low complexity" evidence="1">
    <location>
        <begin position="72"/>
        <end position="87"/>
    </location>
</feature>
<evidence type="ECO:0000256" key="2">
    <source>
        <dbReference type="SAM" id="Phobius"/>
    </source>
</evidence>
<feature type="transmembrane region" description="Helical" evidence="2">
    <location>
        <begin position="362"/>
        <end position="381"/>
    </location>
</feature>
<name>A0A918YW21_9ACTN</name>
<reference evidence="3" key="2">
    <citation type="submission" date="2020-09" db="EMBL/GenBank/DDBJ databases">
        <authorList>
            <person name="Sun Q."/>
            <person name="Ohkuma M."/>
        </authorList>
    </citation>
    <scope>NUCLEOTIDE SEQUENCE</scope>
    <source>
        <strain evidence="3">JCM 4646</strain>
    </source>
</reference>
<dbReference type="PANTHER" id="PTHR24023:SF1047">
    <property type="entry name" value="SCAVENGER RECEPTOR CLASS A MEMBER 3"/>
    <property type="match status" value="1"/>
</dbReference>
<sequence>MTPTGPDGPPESDGRPGPDGPPASDGSPGPDAGSDVGPAGTSGPGKESAAPGTSGPGKESAAPGTSGPGKESAAPGTSGAAGASGLGKEPGAAGSSGLAKEPAAAGPSAPGPAAAGPSVPGGPAAAGDESEELAALHRRVAQLEARETSRPQHHRLRTTGSVVLVVIASVLSLLAVIAVWAHDEVTDTDRFVASMAPLARNPDVQNALANRITTAAVDQIDVKAVVNDLSSAAADQGVPPRLAQLLGGLTGPLESALTNLVHSAAERVVTSDAFATVWETALRAGHASMVKALTGQGGGTVQLKNDEVTIDIGPAVERVKTQLVDAGFGPASKIPAVHTDFVVFSSPDLAKIKSGFRLLEVLGNWMPVIVVLVAAAGVFTAFNRRRALIGACLGIGAAMLLLGIALAVFRSYFLDHLPADASPDAAAAVYDALVTYLRRAVRVVGVLAVVVALGAFLIGPSRAAVTVRSVSGHGVAAVRSAADSAGFRAGPVEPFVRRWKRWIGIAVLLVAALVFAFWDHPSGVVVFWFAVVVLAAFAVREFLAPSYPSPPPAAPAAGQGRTADA</sequence>
<feature type="transmembrane region" description="Helical" evidence="2">
    <location>
        <begin position="502"/>
        <end position="518"/>
    </location>
</feature>
<gene>
    <name evidence="3" type="ORF">GCM10018781_78630</name>
</gene>
<comment type="caution">
    <text evidence="3">The sequence shown here is derived from an EMBL/GenBank/DDBJ whole genome shotgun (WGS) entry which is preliminary data.</text>
</comment>
<evidence type="ECO:0000313" key="3">
    <source>
        <dbReference type="EMBL" id="GHE26436.1"/>
    </source>
</evidence>
<dbReference type="GO" id="GO:0031012">
    <property type="term" value="C:extracellular matrix"/>
    <property type="evidence" value="ECO:0007669"/>
    <property type="project" value="TreeGrafter"/>
</dbReference>
<evidence type="ECO:0000313" key="4">
    <source>
        <dbReference type="Proteomes" id="UP000617734"/>
    </source>
</evidence>
<dbReference type="EMBL" id="BNBO01000092">
    <property type="protein sequence ID" value="GHE26436.1"/>
    <property type="molecule type" value="Genomic_DNA"/>
</dbReference>
<protein>
    <recommendedName>
        <fullName evidence="5">Integral membrane protein</fullName>
    </recommendedName>
</protein>
<feature type="transmembrane region" description="Helical" evidence="2">
    <location>
        <begin position="524"/>
        <end position="543"/>
    </location>
</feature>
<keyword evidence="2" id="KW-1133">Transmembrane helix</keyword>
<dbReference type="GO" id="GO:0005615">
    <property type="term" value="C:extracellular space"/>
    <property type="evidence" value="ECO:0007669"/>
    <property type="project" value="TreeGrafter"/>
</dbReference>
<feature type="transmembrane region" description="Helical" evidence="2">
    <location>
        <begin position="388"/>
        <end position="409"/>
    </location>
</feature>
<dbReference type="RefSeq" id="WP_229928120.1">
    <property type="nucleotide sequence ID" value="NZ_BNBO01000092.1"/>
</dbReference>
<organism evidence="3 4">
    <name type="scientific">Kitasatospora indigofera</name>
    <dbReference type="NCBI Taxonomy" id="67307"/>
    <lineage>
        <taxon>Bacteria</taxon>
        <taxon>Bacillati</taxon>
        <taxon>Actinomycetota</taxon>
        <taxon>Actinomycetes</taxon>
        <taxon>Kitasatosporales</taxon>
        <taxon>Streptomycetaceae</taxon>
        <taxon>Kitasatospora</taxon>
    </lineage>
</organism>
<dbReference type="InterPro" id="IPR050149">
    <property type="entry name" value="Collagen_superfamily"/>
</dbReference>
<dbReference type="GeneID" id="95358067"/>
<evidence type="ECO:0008006" key="5">
    <source>
        <dbReference type="Google" id="ProtNLM"/>
    </source>
</evidence>
<dbReference type="AlphaFoldDB" id="A0A918YW21"/>
<keyword evidence="4" id="KW-1185">Reference proteome</keyword>
<feature type="transmembrane region" description="Helical" evidence="2">
    <location>
        <begin position="440"/>
        <end position="459"/>
    </location>
</feature>
<dbReference type="Proteomes" id="UP000617734">
    <property type="component" value="Unassembled WGS sequence"/>
</dbReference>
<accession>A0A918YW21</accession>
<feature type="transmembrane region" description="Helical" evidence="2">
    <location>
        <begin position="160"/>
        <end position="181"/>
    </location>
</feature>
<dbReference type="GO" id="GO:0030198">
    <property type="term" value="P:extracellular matrix organization"/>
    <property type="evidence" value="ECO:0007669"/>
    <property type="project" value="TreeGrafter"/>
</dbReference>
<dbReference type="GO" id="GO:0030020">
    <property type="term" value="F:extracellular matrix structural constituent conferring tensile strength"/>
    <property type="evidence" value="ECO:0007669"/>
    <property type="project" value="TreeGrafter"/>
</dbReference>
<feature type="compositionally biased region" description="Low complexity" evidence="1">
    <location>
        <begin position="22"/>
        <end position="39"/>
    </location>
</feature>
<keyword evidence="2" id="KW-0472">Membrane</keyword>